<dbReference type="PROSITE" id="PS52029">
    <property type="entry name" value="LD_TPASE"/>
    <property type="match status" value="1"/>
</dbReference>
<feature type="active site" description="Nucleophile" evidence="7">
    <location>
        <position position="257"/>
    </location>
</feature>
<evidence type="ECO:0000256" key="7">
    <source>
        <dbReference type="PROSITE-ProRule" id="PRU01373"/>
    </source>
</evidence>
<keyword evidence="4 7" id="KW-0133">Cell shape</keyword>
<dbReference type="CDD" id="cd16913">
    <property type="entry name" value="YkuD_like"/>
    <property type="match status" value="1"/>
</dbReference>
<dbReference type="GO" id="GO:0008360">
    <property type="term" value="P:regulation of cell shape"/>
    <property type="evidence" value="ECO:0007669"/>
    <property type="project" value="UniProtKB-UniRule"/>
</dbReference>
<organism evidence="9 10">
    <name type="scientific">Aestuariibaculum marinum</name>
    <dbReference type="NCBI Taxonomy" id="2683592"/>
    <lineage>
        <taxon>Bacteria</taxon>
        <taxon>Pseudomonadati</taxon>
        <taxon>Bacteroidota</taxon>
        <taxon>Flavobacteriia</taxon>
        <taxon>Flavobacteriales</taxon>
        <taxon>Flavobacteriaceae</taxon>
    </lineage>
</organism>
<proteinExistence type="inferred from homology"/>
<keyword evidence="10" id="KW-1185">Reference proteome</keyword>
<evidence type="ECO:0000256" key="3">
    <source>
        <dbReference type="ARBA" id="ARBA00022679"/>
    </source>
</evidence>
<dbReference type="AlphaFoldDB" id="A0A8J6U376"/>
<comment type="similarity">
    <text evidence="2">Belongs to the YkuD family.</text>
</comment>
<evidence type="ECO:0000259" key="8">
    <source>
        <dbReference type="PROSITE" id="PS52029"/>
    </source>
</evidence>
<dbReference type="UniPathway" id="UPA00219"/>
<feature type="active site" description="Proton donor/acceptor" evidence="7">
    <location>
        <position position="241"/>
    </location>
</feature>
<dbReference type="GO" id="GO:0016740">
    <property type="term" value="F:transferase activity"/>
    <property type="evidence" value="ECO:0007669"/>
    <property type="project" value="UniProtKB-KW"/>
</dbReference>
<dbReference type="SUPFAM" id="SSF141523">
    <property type="entry name" value="L,D-transpeptidase catalytic domain-like"/>
    <property type="match status" value="1"/>
</dbReference>
<feature type="domain" description="L,D-TPase catalytic" evidence="8">
    <location>
        <begin position="137"/>
        <end position="281"/>
    </location>
</feature>
<evidence type="ECO:0000256" key="5">
    <source>
        <dbReference type="ARBA" id="ARBA00022984"/>
    </source>
</evidence>
<evidence type="ECO:0000313" key="9">
    <source>
        <dbReference type="EMBL" id="MBD0822822.1"/>
    </source>
</evidence>
<accession>A0A8J6U376</accession>
<dbReference type="RefSeq" id="WP_188222129.1">
    <property type="nucleotide sequence ID" value="NZ_JACVXD010000001.1"/>
</dbReference>
<evidence type="ECO:0000256" key="6">
    <source>
        <dbReference type="ARBA" id="ARBA00023316"/>
    </source>
</evidence>
<dbReference type="InterPro" id="IPR005490">
    <property type="entry name" value="LD_TPept_cat_dom"/>
</dbReference>
<dbReference type="PANTHER" id="PTHR30582">
    <property type="entry name" value="L,D-TRANSPEPTIDASE"/>
    <property type="match status" value="1"/>
</dbReference>
<protein>
    <submittedName>
        <fullName evidence="9">L,D-transpeptidase</fullName>
    </submittedName>
</protein>
<evidence type="ECO:0000256" key="1">
    <source>
        <dbReference type="ARBA" id="ARBA00004752"/>
    </source>
</evidence>
<comment type="caution">
    <text evidence="9">The sequence shown here is derived from an EMBL/GenBank/DDBJ whole genome shotgun (WGS) entry which is preliminary data.</text>
</comment>
<evidence type="ECO:0000313" key="10">
    <source>
        <dbReference type="Proteomes" id="UP000621516"/>
    </source>
</evidence>
<evidence type="ECO:0000256" key="4">
    <source>
        <dbReference type="ARBA" id="ARBA00022960"/>
    </source>
</evidence>
<dbReference type="Proteomes" id="UP000621516">
    <property type="component" value="Unassembled WGS sequence"/>
</dbReference>
<keyword evidence="3" id="KW-0808">Transferase</keyword>
<dbReference type="GO" id="GO:0071555">
    <property type="term" value="P:cell wall organization"/>
    <property type="evidence" value="ECO:0007669"/>
    <property type="project" value="UniProtKB-UniRule"/>
</dbReference>
<dbReference type="GO" id="GO:0018104">
    <property type="term" value="P:peptidoglycan-protein cross-linking"/>
    <property type="evidence" value="ECO:0007669"/>
    <property type="project" value="TreeGrafter"/>
</dbReference>
<gene>
    <name evidence="9" type="ORF">ICJ85_02195</name>
</gene>
<sequence>MNSFKVLLKFTLMSILCLYPNLILSQNKEIHIGDASHVFPKTTKINQNIRVETYFQFLDSLVQVYDSITPYKLTEHLLVRSNPWIIDTLQNTDYYRMKARDSFVYNQKKMIVIPKGNALVIPGLKQVDSLQRAFKNTFIDINIPEFKLRIYQDSIKLFEFPVRVGRHETKYLEMSGREEDLRTKTGTGIIVGYNKNPRYANPANNHDYKVTRRDDGKVTLVPQIPFIETELNGMRYGQMIHPTTNPETLGKAYSNGCIGTKEADAWVIYYYAPINTKVDIRYNLKVINEDGSVVIMKDIYAYQ</sequence>
<keyword evidence="6 7" id="KW-0961">Cell wall biogenesis/degradation</keyword>
<comment type="pathway">
    <text evidence="1 7">Cell wall biogenesis; peptidoglycan biosynthesis.</text>
</comment>
<keyword evidence="5 7" id="KW-0573">Peptidoglycan synthesis</keyword>
<dbReference type="Gene3D" id="2.40.440.10">
    <property type="entry name" value="L,D-transpeptidase catalytic domain-like"/>
    <property type="match status" value="1"/>
</dbReference>
<dbReference type="GO" id="GO:0071972">
    <property type="term" value="F:peptidoglycan L,D-transpeptidase activity"/>
    <property type="evidence" value="ECO:0007669"/>
    <property type="project" value="TreeGrafter"/>
</dbReference>
<reference evidence="9 10" key="1">
    <citation type="journal article" date="2018" name="J. Microbiol.">
        <title>Aestuariibaculum marinum sp. nov., a marine bacterium isolated from seawater in South Korea.</title>
        <authorList>
            <person name="Choi J."/>
            <person name="Lee D."/>
            <person name="Jang J.H."/>
            <person name="Cha S."/>
            <person name="Seo T."/>
        </authorList>
    </citation>
    <scope>NUCLEOTIDE SEQUENCE [LARGE SCALE GENOMIC DNA]</scope>
    <source>
        <strain evidence="9 10">IP7</strain>
    </source>
</reference>
<dbReference type="InterPro" id="IPR038063">
    <property type="entry name" value="Transpep_catalytic_dom"/>
</dbReference>
<dbReference type="Pfam" id="PF03734">
    <property type="entry name" value="YkuD"/>
    <property type="match status" value="1"/>
</dbReference>
<dbReference type="GO" id="GO:0005576">
    <property type="term" value="C:extracellular region"/>
    <property type="evidence" value="ECO:0007669"/>
    <property type="project" value="TreeGrafter"/>
</dbReference>
<name>A0A8J6U376_9FLAO</name>
<dbReference type="EMBL" id="JACVXD010000001">
    <property type="protein sequence ID" value="MBD0822822.1"/>
    <property type="molecule type" value="Genomic_DNA"/>
</dbReference>
<dbReference type="InterPro" id="IPR050979">
    <property type="entry name" value="LD-transpeptidase"/>
</dbReference>
<evidence type="ECO:0000256" key="2">
    <source>
        <dbReference type="ARBA" id="ARBA00005992"/>
    </source>
</evidence>